<gene>
    <name evidence="2" type="ORF">HUJ06_016410</name>
</gene>
<feature type="compositionally biased region" description="Basic and acidic residues" evidence="1">
    <location>
        <begin position="20"/>
        <end position="41"/>
    </location>
</feature>
<accession>A0A822ZNU5</accession>
<evidence type="ECO:0000256" key="1">
    <source>
        <dbReference type="SAM" id="MobiDB-lite"/>
    </source>
</evidence>
<name>A0A822ZNU5_NELNU</name>
<feature type="region of interest" description="Disordered" evidence="1">
    <location>
        <begin position="1"/>
        <end position="41"/>
    </location>
</feature>
<keyword evidence="3" id="KW-1185">Reference proteome</keyword>
<dbReference type="AlphaFoldDB" id="A0A822ZNU5"/>
<protein>
    <submittedName>
        <fullName evidence="2">Uncharacterized protein</fullName>
    </submittedName>
</protein>
<reference evidence="2 3" key="1">
    <citation type="journal article" date="2020" name="Mol. Biol. Evol.">
        <title>Distinct Expression and Methylation Patterns for Genes with Different Fates following a Single Whole-Genome Duplication in Flowering Plants.</title>
        <authorList>
            <person name="Shi T."/>
            <person name="Rahmani R.S."/>
            <person name="Gugger P.F."/>
            <person name="Wang M."/>
            <person name="Li H."/>
            <person name="Zhang Y."/>
            <person name="Li Z."/>
            <person name="Wang Q."/>
            <person name="Van de Peer Y."/>
            <person name="Marchal K."/>
            <person name="Chen J."/>
        </authorList>
    </citation>
    <scope>NUCLEOTIDE SEQUENCE [LARGE SCALE GENOMIC DNA]</scope>
    <source>
        <tissue evidence="2">Leaf</tissue>
    </source>
</reference>
<dbReference type="Proteomes" id="UP000607653">
    <property type="component" value="Unassembled WGS sequence"/>
</dbReference>
<organism evidence="2 3">
    <name type="scientific">Nelumbo nucifera</name>
    <name type="common">Sacred lotus</name>
    <dbReference type="NCBI Taxonomy" id="4432"/>
    <lineage>
        <taxon>Eukaryota</taxon>
        <taxon>Viridiplantae</taxon>
        <taxon>Streptophyta</taxon>
        <taxon>Embryophyta</taxon>
        <taxon>Tracheophyta</taxon>
        <taxon>Spermatophyta</taxon>
        <taxon>Magnoliopsida</taxon>
        <taxon>Proteales</taxon>
        <taxon>Nelumbonaceae</taxon>
        <taxon>Nelumbo</taxon>
    </lineage>
</organism>
<dbReference type="EMBL" id="DUZY01000008">
    <property type="protein sequence ID" value="DAD46473.1"/>
    <property type="molecule type" value="Genomic_DNA"/>
</dbReference>
<evidence type="ECO:0000313" key="3">
    <source>
        <dbReference type="Proteomes" id="UP000607653"/>
    </source>
</evidence>
<evidence type="ECO:0000313" key="2">
    <source>
        <dbReference type="EMBL" id="DAD46473.1"/>
    </source>
</evidence>
<proteinExistence type="predicted"/>
<comment type="caution">
    <text evidence="2">The sequence shown here is derived from an EMBL/GenBank/DDBJ whole genome shotgun (WGS) entry which is preliminary data.</text>
</comment>
<sequence length="67" mass="7574">MISLFPSRPLSSPAQQRPLLRSDRAKADNSLEAAETKDSKSELGFEGWVECGLLQFYQQEILLLFSE</sequence>